<keyword evidence="1" id="KW-0677">Repeat</keyword>
<evidence type="ECO:0000256" key="2">
    <source>
        <dbReference type="ARBA" id="ARBA00022803"/>
    </source>
</evidence>
<dbReference type="SMART" id="SM00028">
    <property type="entry name" value="TPR"/>
    <property type="match status" value="3"/>
</dbReference>
<sequence length="218" mass="25147">MSNSGFTEGDIFYTVIDNNYHIFKLLVQEYATWHVMHFAPVTQLPNAEQVDDLEIYGYHAPISATGFNNPVLLAHQPVIAADLIGYHTYLQETLRPEDYIPIAQRYYSTAYEFTNQQLHHEAIDAYSKAIDLLPYFYEAIDNRAFCKMDLGLWDEAIEDFTLSLTQNPESMLAEFSIGECYYKKGEYVKALPYFERAHQLNPQHPAPDTYIQALKALL</sequence>
<dbReference type="Gene3D" id="1.25.40.10">
    <property type="entry name" value="Tetratricopeptide repeat domain"/>
    <property type="match status" value="1"/>
</dbReference>
<dbReference type="InterPro" id="IPR019734">
    <property type="entry name" value="TPR_rpt"/>
</dbReference>
<organism evidence="4 5">
    <name type="scientific">Filimonas lacunae</name>
    <dbReference type="NCBI Taxonomy" id="477680"/>
    <lineage>
        <taxon>Bacteria</taxon>
        <taxon>Pseudomonadati</taxon>
        <taxon>Bacteroidota</taxon>
        <taxon>Chitinophagia</taxon>
        <taxon>Chitinophagales</taxon>
        <taxon>Chitinophagaceae</taxon>
        <taxon>Filimonas</taxon>
    </lineage>
</organism>
<gene>
    <name evidence="4" type="ORF">SAMN05421788_106382</name>
</gene>
<reference evidence="5" key="1">
    <citation type="submission" date="2017-01" db="EMBL/GenBank/DDBJ databases">
        <authorList>
            <person name="Varghese N."/>
            <person name="Submissions S."/>
        </authorList>
    </citation>
    <scope>NUCLEOTIDE SEQUENCE [LARGE SCALE GENOMIC DNA]</scope>
    <source>
        <strain evidence="5">DSM 21054</strain>
    </source>
</reference>
<name>A0A173MFQ9_9BACT</name>
<dbReference type="Proteomes" id="UP000186917">
    <property type="component" value="Unassembled WGS sequence"/>
</dbReference>
<evidence type="ECO:0000256" key="3">
    <source>
        <dbReference type="PROSITE-ProRule" id="PRU00339"/>
    </source>
</evidence>
<dbReference type="OrthoDB" id="657958at2"/>
<keyword evidence="5" id="KW-1185">Reference proteome</keyword>
<dbReference type="EMBL" id="FTOR01000006">
    <property type="protein sequence ID" value="SIT25788.1"/>
    <property type="molecule type" value="Genomic_DNA"/>
</dbReference>
<dbReference type="STRING" id="477680.SAMN05421788_106382"/>
<dbReference type="PROSITE" id="PS50293">
    <property type="entry name" value="TPR_REGION"/>
    <property type="match status" value="1"/>
</dbReference>
<dbReference type="InterPro" id="IPR011990">
    <property type="entry name" value="TPR-like_helical_dom_sf"/>
</dbReference>
<feature type="repeat" description="TPR" evidence="3">
    <location>
        <begin position="171"/>
        <end position="204"/>
    </location>
</feature>
<evidence type="ECO:0000256" key="1">
    <source>
        <dbReference type="ARBA" id="ARBA00022737"/>
    </source>
</evidence>
<proteinExistence type="predicted"/>
<keyword evidence="2 3" id="KW-0802">TPR repeat</keyword>
<evidence type="ECO:0000313" key="5">
    <source>
        <dbReference type="Proteomes" id="UP000186917"/>
    </source>
</evidence>
<dbReference type="SUPFAM" id="SSF48452">
    <property type="entry name" value="TPR-like"/>
    <property type="match status" value="1"/>
</dbReference>
<dbReference type="RefSeq" id="WP_076380561.1">
    <property type="nucleotide sequence ID" value="NZ_AP017422.1"/>
</dbReference>
<dbReference type="AlphaFoldDB" id="A0A173MFQ9"/>
<feature type="repeat" description="TPR" evidence="3">
    <location>
        <begin position="103"/>
        <end position="136"/>
    </location>
</feature>
<dbReference type="InterPro" id="IPR051685">
    <property type="entry name" value="Ycf3/AcsC/BcsC/TPR_MFPF"/>
</dbReference>
<dbReference type="Pfam" id="PF00515">
    <property type="entry name" value="TPR_1"/>
    <property type="match status" value="1"/>
</dbReference>
<dbReference type="PROSITE" id="PS50005">
    <property type="entry name" value="TPR"/>
    <property type="match status" value="2"/>
</dbReference>
<protein>
    <submittedName>
        <fullName evidence="4">Tetratricopeptide repeat-containing protein</fullName>
    </submittedName>
</protein>
<dbReference type="PANTHER" id="PTHR44943">
    <property type="entry name" value="CELLULOSE SYNTHASE OPERON PROTEIN C"/>
    <property type="match status" value="1"/>
</dbReference>
<dbReference type="PANTHER" id="PTHR44943:SF4">
    <property type="entry name" value="TPR REPEAT-CONTAINING PROTEIN MJ0798"/>
    <property type="match status" value="1"/>
</dbReference>
<dbReference type="KEGG" id="fln:FLA_2335"/>
<evidence type="ECO:0000313" key="4">
    <source>
        <dbReference type="EMBL" id="SIT25788.1"/>
    </source>
</evidence>
<accession>A0A173MFQ9</accession>